<dbReference type="AlphaFoldDB" id="A0AAN8R908"/>
<protein>
    <recommendedName>
        <fullName evidence="6">Nucleoside phosphorylase domain-containing protein</fullName>
    </recommendedName>
</protein>
<evidence type="ECO:0000259" key="3">
    <source>
        <dbReference type="Pfam" id="PF24476"/>
    </source>
</evidence>
<dbReference type="EMBL" id="JAVHNR010000012">
    <property type="protein sequence ID" value="KAK6329984.1"/>
    <property type="molecule type" value="Genomic_DNA"/>
</dbReference>
<organism evidence="4 5">
    <name type="scientific">Orbilia javanica</name>
    <dbReference type="NCBI Taxonomy" id="47235"/>
    <lineage>
        <taxon>Eukaryota</taxon>
        <taxon>Fungi</taxon>
        <taxon>Dikarya</taxon>
        <taxon>Ascomycota</taxon>
        <taxon>Pezizomycotina</taxon>
        <taxon>Orbiliomycetes</taxon>
        <taxon>Orbiliales</taxon>
        <taxon>Orbiliaceae</taxon>
        <taxon>Orbilia</taxon>
    </lineage>
</organism>
<evidence type="ECO:0000313" key="4">
    <source>
        <dbReference type="EMBL" id="KAK6329984.1"/>
    </source>
</evidence>
<evidence type="ECO:0000256" key="1">
    <source>
        <dbReference type="SAM" id="MobiDB-lite"/>
    </source>
</evidence>
<feature type="domain" description="Nucleoside phosphorylase" evidence="2">
    <location>
        <begin position="502"/>
        <end position="621"/>
    </location>
</feature>
<dbReference type="InterPro" id="IPR000845">
    <property type="entry name" value="Nucleoside_phosphorylase_d"/>
</dbReference>
<accession>A0AAN8R908</accession>
<dbReference type="GO" id="GO:0009116">
    <property type="term" value="P:nucleoside metabolic process"/>
    <property type="evidence" value="ECO:0007669"/>
    <property type="project" value="InterPro"/>
</dbReference>
<feature type="region of interest" description="Disordered" evidence="1">
    <location>
        <begin position="124"/>
        <end position="145"/>
    </location>
</feature>
<dbReference type="PANTHER" id="PTHR46082">
    <property type="entry name" value="ATP/GTP-BINDING PROTEIN-RELATED"/>
    <property type="match status" value="1"/>
</dbReference>
<dbReference type="InterPro" id="IPR053137">
    <property type="entry name" value="NLR-like"/>
</dbReference>
<comment type="caution">
    <text evidence="4">The sequence shown here is derived from an EMBL/GenBank/DDBJ whole genome shotgun (WGS) entry which is preliminary data.</text>
</comment>
<dbReference type="InterPro" id="IPR035994">
    <property type="entry name" value="Nucleoside_phosphorylase_sf"/>
</dbReference>
<dbReference type="InterPro" id="IPR056002">
    <property type="entry name" value="DUF7580"/>
</dbReference>
<proteinExistence type="predicted"/>
<keyword evidence="5" id="KW-1185">Reference proteome</keyword>
<evidence type="ECO:0000313" key="5">
    <source>
        <dbReference type="Proteomes" id="UP001313282"/>
    </source>
</evidence>
<reference evidence="4 5" key="1">
    <citation type="submission" date="2019-10" db="EMBL/GenBank/DDBJ databases">
        <authorList>
            <person name="Palmer J.M."/>
        </authorList>
    </citation>
    <scope>NUCLEOTIDE SEQUENCE [LARGE SCALE GENOMIC DNA]</scope>
    <source>
        <strain evidence="4 5">TWF718</strain>
    </source>
</reference>
<evidence type="ECO:0008006" key="6">
    <source>
        <dbReference type="Google" id="ProtNLM"/>
    </source>
</evidence>
<dbReference type="Proteomes" id="UP001313282">
    <property type="component" value="Unassembled WGS sequence"/>
</dbReference>
<dbReference type="SUPFAM" id="SSF53167">
    <property type="entry name" value="Purine and uridine phosphorylases"/>
    <property type="match status" value="1"/>
</dbReference>
<dbReference type="GO" id="GO:0003824">
    <property type="term" value="F:catalytic activity"/>
    <property type="evidence" value="ECO:0007669"/>
    <property type="project" value="InterPro"/>
</dbReference>
<dbReference type="Pfam" id="PF24476">
    <property type="entry name" value="DUF7580"/>
    <property type="match status" value="1"/>
</dbReference>
<dbReference type="Pfam" id="PF01048">
    <property type="entry name" value="PNP_UDP_1"/>
    <property type="match status" value="1"/>
</dbReference>
<dbReference type="Gene3D" id="3.40.50.1580">
    <property type="entry name" value="Nucleoside phosphorylase domain"/>
    <property type="match status" value="1"/>
</dbReference>
<sequence length="837" mass="93612">MNFDAVLPGDHVVHRDSCLKPTVELLDLLVNENFISSTTRSLSSLQQFILPKSNYSKLHSLIQFLKVNDDEDLDCGGQLFDLLRSTQDNPAIFHIPSSSVAKYAEKQIAKFHDSLLQIIARPETANRSRKRSRSPSREADTEAGFTDTRNDLQFRKHVSVFFDLLHHNISCGSHEIVLRPQKQLCGELDLFLSGCQNSELWQEVGCLHHKRGDPIYQIDNICESLSKFADQRTQLVIDSDAGAGKIYCSTVSRPRSHLGAKFSSSLDKLIQAGYLQEISLRNDLSVPVNIFSRKDKYALAYNLGICFLNFFDAGFMKQSWNSSSILFLVPKDQKTQNGFLYIRCSPRETYQEDLYLPGHPVLTSFAKLLLEIYCGEPFASENENLNHLEIWGRLCHRVAIFENLNETSYLKAVSGCLRLYQQLIALKDCQDADVKARELVYEEIIRHLESELGGPPKKRQFAKQISLRMHGKPDNNPLEDRYQNQYKATPRAETISRESFNVAIVCALPLEADAAKAVFDETYEGGNQAYGKLQGDENVYTTGRIGNYNIILCHLPAVGPANAASVTAGLHISYPCIQLTLVVGICGGVPFPPGDDDSEILLGDVIISDSLVKYDSGKQLPDKFQRKTNDDTLSIPSRRIQGLLKKLRTTDAKNLFETQTYQHVRQLQSLQSAHNKPPQYQHPGIEHDKLLPAYYKHRPRRRESLASCTCHCCKTGGDPGCDEIRKVDCDALGCIGPPLARNRHSSGNTQPIIHIGKIACADTVMKSGKHRDKIAKQEKAIGFEMEGAGVWSHGQCLIIKGVSDYSDSHKNNKWQHYAAATAAAGAKAFLSFWAANP</sequence>
<name>A0AAN8R908_9PEZI</name>
<evidence type="ECO:0000259" key="2">
    <source>
        <dbReference type="Pfam" id="PF01048"/>
    </source>
</evidence>
<gene>
    <name evidence="4" type="ORF">TWF718_003411</name>
</gene>
<feature type="domain" description="DUF7580" evidence="3">
    <location>
        <begin position="150"/>
        <end position="452"/>
    </location>
</feature>
<dbReference type="PANTHER" id="PTHR46082:SF6">
    <property type="entry name" value="AAA+ ATPASE DOMAIN-CONTAINING PROTEIN-RELATED"/>
    <property type="match status" value="1"/>
</dbReference>